<feature type="region of interest" description="Disordered" evidence="8">
    <location>
        <begin position="1"/>
        <end position="105"/>
    </location>
</feature>
<proteinExistence type="inferred from homology"/>
<gene>
    <name evidence="10" type="ORF">FOZ60_008312</name>
</gene>
<evidence type="ECO:0000256" key="7">
    <source>
        <dbReference type="ARBA" id="ARBA00022801"/>
    </source>
</evidence>
<dbReference type="PANTHER" id="PTHR10642:SF26">
    <property type="entry name" value="RIBONUCLEASE H1"/>
    <property type="match status" value="1"/>
</dbReference>
<evidence type="ECO:0000313" key="10">
    <source>
        <dbReference type="EMBL" id="KAF4684041.1"/>
    </source>
</evidence>
<comment type="catalytic activity">
    <reaction evidence="1">
        <text>Endonucleolytic cleavage to 5'-phosphomonoester.</text>
        <dbReference type="EC" id="3.1.26.4"/>
    </reaction>
</comment>
<dbReference type="InterPro" id="IPR012337">
    <property type="entry name" value="RNaseH-like_sf"/>
</dbReference>
<feature type="compositionally biased region" description="Basic and acidic residues" evidence="8">
    <location>
        <begin position="1"/>
        <end position="16"/>
    </location>
</feature>
<dbReference type="EMBL" id="JABANP010000332">
    <property type="protein sequence ID" value="KAF4684041.1"/>
    <property type="molecule type" value="Genomic_DNA"/>
</dbReference>
<name>A0A7J6NLS4_PEROL</name>
<dbReference type="GO" id="GO:0003676">
    <property type="term" value="F:nucleic acid binding"/>
    <property type="evidence" value="ECO:0007669"/>
    <property type="project" value="InterPro"/>
</dbReference>
<dbReference type="InterPro" id="IPR036397">
    <property type="entry name" value="RNaseH_sf"/>
</dbReference>
<dbReference type="OrthoDB" id="411823at2759"/>
<dbReference type="Gene3D" id="3.30.420.10">
    <property type="entry name" value="Ribonuclease H-like superfamily/Ribonuclease H"/>
    <property type="match status" value="1"/>
</dbReference>
<evidence type="ECO:0000313" key="11">
    <source>
        <dbReference type="Proteomes" id="UP000541610"/>
    </source>
</evidence>
<evidence type="ECO:0000256" key="4">
    <source>
        <dbReference type="ARBA" id="ARBA00022722"/>
    </source>
</evidence>
<organism evidence="10 11">
    <name type="scientific">Perkinsus olseni</name>
    <name type="common">Perkinsus atlanticus</name>
    <dbReference type="NCBI Taxonomy" id="32597"/>
    <lineage>
        <taxon>Eukaryota</taxon>
        <taxon>Sar</taxon>
        <taxon>Alveolata</taxon>
        <taxon>Perkinsozoa</taxon>
        <taxon>Perkinsea</taxon>
        <taxon>Perkinsida</taxon>
        <taxon>Perkinsidae</taxon>
        <taxon>Perkinsus</taxon>
    </lineage>
</organism>
<dbReference type="EC" id="3.1.26.4" evidence="3"/>
<evidence type="ECO:0000259" key="9">
    <source>
        <dbReference type="PROSITE" id="PS50879"/>
    </source>
</evidence>
<dbReference type="AlphaFoldDB" id="A0A7J6NLS4"/>
<dbReference type="PROSITE" id="PS50879">
    <property type="entry name" value="RNASE_H_1"/>
    <property type="match status" value="1"/>
</dbReference>
<keyword evidence="7" id="KW-0378">Hydrolase</keyword>
<feature type="region of interest" description="Disordered" evidence="8">
    <location>
        <begin position="262"/>
        <end position="310"/>
    </location>
</feature>
<dbReference type="Pfam" id="PF00075">
    <property type="entry name" value="RNase_H"/>
    <property type="match status" value="1"/>
</dbReference>
<dbReference type="GO" id="GO:0046872">
    <property type="term" value="F:metal ion binding"/>
    <property type="evidence" value="ECO:0007669"/>
    <property type="project" value="UniProtKB-KW"/>
</dbReference>
<keyword evidence="4" id="KW-0540">Nuclease</keyword>
<evidence type="ECO:0000256" key="1">
    <source>
        <dbReference type="ARBA" id="ARBA00000077"/>
    </source>
</evidence>
<accession>A0A7J6NLS4</accession>
<dbReference type="InterPro" id="IPR050092">
    <property type="entry name" value="RNase_H"/>
</dbReference>
<evidence type="ECO:0000256" key="2">
    <source>
        <dbReference type="ARBA" id="ARBA00005300"/>
    </source>
</evidence>
<comment type="caution">
    <text evidence="10">The sequence shown here is derived from an EMBL/GenBank/DDBJ whole genome shotgun (WGS) entry which is preliminary data.</text>
</comment>
<feature type="region of interest" description="Disordered" evidence="8">
    <location>
        <begin position="183"/>
        <end position="210"/>
    </location>
</feature>
<evidence type="ECO:0000256" key="8">
    <source>
        <dbReference type="SAM" id="MobiDB-lite"/>
    </source>
</evidence>
<dbReference type="CDD" id="cd09276">
    <property type="entry name" value="Rnase_HI_RT_non_LTR"/>
    <property type="match status" value="1"/>
</dbReference>
<keyword evidence="5" id="KW-0479">Metal-binding</keyword>
<sequence>MIPPRPAKDGPSHLDDVADEDAWLRSVFREEELEAPGQQRGPSSEQSEAAQDVDMDPKQRTTEDAPDTVMENVRSSCQGGKGAIEPSGQTVSLSDNPCEDGNPIPARRTDWYLMWDKDDPTELVDARLAKFKGLPASAYNSSDVMDLLADALDLLPDEHRARGIGALQVVTRHHLYLVEARTKAESASPSAGARVEPAHEAPSSVLAPPCPTARAAASASNEAPSSVLVPPLPPTRQLIPFPPPPPGHNVPRTIVAVAPAAGGGKRQRVAGGTPDHPRRIVTPAPPVPKAKAKAKAKTPPGPVRAALEKAKKSTKRSCVIELRSDDVDAPEMNASAFMGFRNLILGLLGSRVVVNSTFPLKGGLGLVLSDDTQTRACVEALNRAKGYTAKVRSGLWPRIILFNPAVNRGVTIDHVDRMIRETNPDLVKDIGGTSSSSSSTVNPPAAALVSTIYWRGQHLVLSVNPILYSRLSSRGPFLFLLSTLPLVDAFSGMEEKGVSLTLYADDTTVVVSAGTGPSLVKRWRSAEALLLAWAADAGVSYEPAKSQALLPRTIGDDVLSLDGTPVDIVKVVRVLGVLIDRRLSFQHHIKVKCAEAKAKLGRLRHLGWARAGITGKKVIKTYKVAIVPALSHAVAAWKEGLESVTAKSALLQVSVMVARIALQAPRNSSNAALCVAAGILPADLELGRIAATRLAALGCATTLDRTLSVKGLTLHEGRDGGDTVQRWMALPTQPWHPWVSTIITEREEAKSYALEALRTKNAIFTDGSVVKDVKTRAAMVVYREGGEVYSNFWKLSPYATITDCELLGVLEAVRWIVSTAGDEAWEIFTDSQAVLKILSSRASTARWDKARQIYLSLSEIPGRVSLRWVPGHSSISANERADELAAKGASMREVSAETEISVRTLRRYQGEAGRLSLRKWWSDKRASLGTSVNDFFYCASHARLWIRGEVTAASSAVVFGRAPTPAHLYRCGVVNSPECDCGAPVGNTRHYLLSCPLLQQARSRVKGGVPNHLYKLIVDLKRRKSFNQLCSALMQYLDARRGLL</sequence>
<dbReference type="Proteomes" id="UP000541610">
    <property type="component" value="Unassembled WGS sequence"/>
</dbReference>
<keyword evidence="6" id="KW-0255">Endonuclease</keyword>
<evidence type="ECO:0000256" key="3">
    <source>
        <dbReference type="ARBA" id="ARBA00012180"/>
    </source>
</evidence>
<comment type="similarity">
    <text evidence="2">Belongs to the RNase H family.</text>
</comment>
<evidence type="ECO:0000256" key="6">
    <source>
        <dbReference type="ARBA" id="ARBA00022759"/>
    </source>
</evidence>
<dbReference type="PANTHER" id="PTHR10642">
    <property type="entry name" value="RIBONUCLEASE H1"/>
    <property type="match status" value="1"/>
</dbReference>
<dbReference type="SUPFAM" id="SSF53098">
    <property type="entry name" value="Ribonuclease H-like"/>
    <property type="match status" value="1"/>
</dbReference>
<dbReference type="InterPro" id="IPR002156">
    <property type="entry name" value="RNaseH_domain"/>
</dbReference>
<feature type="compositionally biased region" description="Polar residues" evidence="8">
    <location>
        <begin position="40"/>
        <end position="49"/>
    </location>
</feature>
<feature type="domain" description="RNase H type-1" evidence="9">
    <location>
        <begin position="757"/>
        <end position="890"/>
    </location>
</feature>
<dbReference type="GO" id="GO:0004523">
    <property type="term" value="F:RNA-DNA hybrid ribonuclease activity"/>
    <property type="evidence" value="ECO:0007669"/>
    <property type="project" value="UniProtKB-EC"/>
</dbReference>
<dbReference type="GO" id="GO:0043137">
    <property type="term" value="P:DNA replication, removal of RNA primer"/>
    <property type="evidence" value="ECO:0007669"/>
    <property type="project" value="TreeGrafter"/>
</dbReference>
<protein>
    <recommendedName>
        <fullName evidence="3">ribonuclease H</fullName>
        <ecNumber evidence="3">3.1.26.4</ecNumber>
    </recommendedName>
</protein>
<evidence type="ECO:0000256" key="5">
    <source>
        <dbReference type="ARBA" id="ARBA00022723"/>
    </source>
</evidence>
<reference evidence="10 11" key="1">
    <citation type="submission" date="2020-04" db="EMBL/GenBank/DDBJ databases">
        <title>Perkinsus olseni comparative genomics.</title>
        <authorList>
            <person name="Bogema D.R."/>
        </authorList>
    </citation>
    <scope>NUCLEOTIDE SEQUENCE [LARGE SCALE GENOMIC DNA]</scope>
    <source>
        <strain evidence="10">00978-12</strain>
    </source>
</reference>